<dbReference type="RefSeq" id="WP_176163764.1">
    <property type="nucleotide sequence ID" value="NZ_CP054929.1"/>
</dbReference>
<name>A0A7H8NEC5_9ACTN</name>
<dbReference type="Proteomes" id="UP000509303">
    <property type="component" value="Chromosome"/>
</dbReference>
<evidence type="ECO:0000313" key="2">
    <source>
        <dbReference type="EMBL" id="QKW52058.1"/>
    </source>
</evidence>
<dbReference type="AlphaFoldDB" id="A0A7H8NEC5"/>
<evidence type="ECO:0000259" key="1">
    <source>
        <dbReference type="Pfam" id="PF04149"/>
    </source>
</evidence>
<protein>
    <submittedName>
        <fullName evidence="2">DUF397 domain-containing protein</fullName>
    </submittedName>
</protein>
<evidence type="ECO:0000313" key="3">
    <source>
        <dbReference type="Proteomes" id="UP000509303"/>
    </source>
</evidence>
<dbReference type="Pfam" id="PF04149">
    <property type="entry name" value="DUF397"/>
    <property type="match status" value="1"/>
</dbReference>
<gene>
    <name evidence="2" type="ORF">HUT08_23850</name>
</gene>
<reference evidence="2 3" key="1">
    <citation type="submission" date="2020-06" db="EMBL/GenBank/DDBJ databases">
        <title>Genome mining for natural products.</title>
        <authorList>
            <person name="Zhang B."/>
            <person name="Shi J."/>
            <person name="Ge H."/>
        </authorList>
    </citation>
    <scope>NUCLEOTIDE SEQUENCE [LARGE SCALE GENOMIC DNA]</scope>
    <source>
        <strain evidence="2 3">NA00687</strain>
    </source>
</reference>
<accession>A0A7H8NEC5</accession>
<dbReference type="EMBL" id="CP054929">
    <property type="protein sequence ID" value="QKW52058.1"/>
    <property type="molecule type" value="Genomic_DNA"/>
</dbReference>
<feature type="domain" description="DUF397" evidence="1">
    <location>
        <begin position="3"/>
        <end position="59"/>
    </location>
</feature>
<keyword evidence="3" id="KW-1185">Reference proteome</keyword>
<proteinExistence type="predicted"/>
<sequence length="65" mass="7095">MHRWVKSSYSGGEGGQCVEWDPGHATITSLVPVRDSKDPHGPTLAFTPTAWHAFIASIKAGEFRD</sequence>
<organism evidence="2 3">
    <name type="scientific">Streptomyces buecherae</name>
    <dbReference type="NCBI Taxonomy" id="2763006"/>
    <lineage>
        <taxon>Bacteria</taxon>
        <taxon>Bacillati</taxon>
        <taxon>Actinomycetota</taxon>
        <taxon>Actinomycetes</taxon>
        <taxon>Kitasatosporales</taxon>
        <taxon>Streptomycetaceae</taxon>
        <taxon>Streptomyces</taxon>
    </lineage>
</organism>
<dbReference type="InterPro" id="IPR007278">
    <property type="entry name" value="DUF397"/>
</dbReference>